<feature type="region of interest" description="Disordered" evidence="3">
    <location>
        <begin position="1311"/>
        <end position="1420"/>
    </location>
</feature>
<reference evidence="4 5" key="1">
    <citation type="journal article" date="2014" name="Nat. Commun.">
        <title>Klebsormidium flaccidum genome reveals primary factors for plant terrestrial adaptation.</title>
        <authorList>
            <person name="Hori K."/>
            <person name="Maruyama F."/>
            <person name="Fujisawa T."/>
            <person name="Togashi T."/>
            <person name="Yamamoto N."/>
            <person name="Seo M."/>
            <person name="Sato S."/>
            <person name="Yamada T."/>
            <person name="Mori H."/>
            <person name="Tajima N."/>
            <person name="Moriyama T."/>
            <person name="Ikeuchi M."/>
            <person name="Watanabe M."/>
            <person name="Wada H."/>
            <person name="Kobayashi K."/>
            <person name="Saito M."/>
            <person name="Masuda T."/>
            <person name="Sasaki-Sekimoto Y."/>
            <person name="Mashiguchi K."/>
            <person name="Awai K."/>
            <person name="Shimojima M."/>
            <person name="Masuda S."/>
            <person name="Iwai M."/>
            <person name="Nobusawa T."/>
            <person name="Narise T."/>
            <person name="Kondo S."/>
            <person name="Saito H."/>
            <person name="Sato R."/>
            <person name="Murakawa M."/>
            <person name="Ihara Y."/>
            <person name="Oshima-Yamada Y."/>
            <person name="Ohtaka K."/>
            <person name="Satoh M."/>
            <person name="Sonobe K."/>
            <person name="Ishii M."/>
            <person name="Ohtani R."/>
            <person name="Kanamori-Sato M."/>
            <person name="Honoki R."/>
            <person name="Miyazaki D."/>
            <person name="Mochizuki H."/>
            <person name="Umetsu J."/>
            <person name="Higashi K."/>
            <person name="Shibata D."/>
            <person name="Kamiya Y."/>
            <person name="Sato N."/>
            <person name="Nakamura Y."/>
            <person name="Tabata S."/>
            <person name="Ida S."/>
            <person name="Kurokawa K."/>
            <person name="Ohta H."/>
        </authorList>
    </citation>
    <scope>NUCLEOTIDE SEQUENCE [LARGE SCALE GENOMIC DNA]</scope>
    <source>
        <strain evidence="4 5">NIES-2285</strain>
    </source>
</reference>
<dbReference type="InterPro" id="IPR011989">
    <property type="entry name" value="ARM-like"/>
</dbReference>
<feature type="repeat" description="ARM" evidence="2">
    <location>
        <begin position="530"/>
        <end position="572"/>
    </location>
</feature>
<feature type="repeat" description="ARM" evidence="2">
    <location>
        <begin position="446"/>
        <end position="484"/>
    </location>
</feature>
<feature type="region of interest" description="Disordered" evidence="3">
    <location>
        <begin position="856"/>
        <end position="885"/>
    </location>
</feature>
<dbReference type="PROSITE" id="PS50077">
    <property type="entry name" value="HEAT_REPEAT"/>
    <property type="match status" value="1"/>
</dbReference>
<dbReference type="OrthoDB" id="7537227at2759"/>
<gene>
    <name evidence="4" type="ORF">KFL_004190100</name>
</gene>
<feature type="compositionally biased region" description="Basic and acidic residues" evidence="3">
    <location>
        <begin position="856"/>
        <end position="866"/>
    </location>
</feature>
<keyword evidence="5" id="KW-1185">Reference proteome</keyword>
<dbReference type="SMART" id="SM00185">
    <property type="entry name" value="ARM"/>
    <property type="match status" value="15"/>
</dbReference>
<dbReference type="SUPFAM" id="SSF52047">
    <property type="entry name" value="RNI-like"/>
    <property type="match status" value="1"/>
</dbReference>
<evidence type="ECO:0000256" key="2">
    <source>
        <dbReference type="PROSITE-ProRule" id="PRU00259"/>
    </source>
</evidence>
<feature type="repeat" description="HEAT" evidence="1">
    <location>
        <begin position="934"/>
        <end position="972"/>
    </location>
</feature>
<feature type="repeat" description="ARM" evidence="2">
    <location>
        <begin position="1103"/>
        <end position="1145"/>
    </location>
</feature>
<dbReference type="InterPro" id="IPR021133">
    <property type="entry name" value="HEAT_type_2"/>
</dbReference>
<dbReference type="Gene3D" id="1.25.10.10">
    <property type="entry name" value="Leucine-rich Repeat Variant"/>
    <property type="match status" value="5"/>
</dbReference>
<name>A0A1Y1IFS2_KLENI</name>
<dbReference type="SUPFAM" id="SSF48371">
    <property type="entry name" value="ARM repeat"/>
    <property type="match status" value="3"/>
</dbReference>
<sequence>MEPHSNSFDRLSDDLLGCIFEKLLWNPNAFGVVKGRERVRLESVCKRFQELVHRFGSLDWEFKGPRDEDAFLRYMFRQRTYATPLTRVNLEVRSSVNVIAILQSLTFSTQGSLQELHLFVGILSIVKWEYVFLLLTEAQQLQTLDLFLWGREQLSVPLRFRVPWGSKPLPKLRALTLYGFAIPGSDCDQFLQSFPSLETLELHSFEGQTYSFGVAELDKVFLWGNENASFDLRNSARASVPRSLEKVVALMESGSLATREKAVSALLSLSNNALSRKAIAAFPGSLQSLVELMDYGGVPAALATLQKLADEPQNTRIIAQLPGCLQKLLSCLEHYRPDRHEPAAAMLVKFALVAEVGKIMAGDSKVLDRLVKLLDCGMGRAPVLAGWVLLQLASDGDVKASAGEQRCLLRLVALLEDAGVSIRLDALLRVLCNDREIRKSVTSTPTFFNQLVGLLASTSAELQTAAAEALHNMARDDADRKVIVATPQCLESLLKLVGEGEDNASERAARALWRLAGEATVCSAVAADPGALQTLVSRLSGESKPVQHSVVGLLTTLARDPTARQAVARAPGCLLALVSLMKDKRADIRKNVCGMLWQMGLHSATQNEVLNVPEVVSRLGELIGEGVSPGVVEAAAGALQSLAGRTVIRKAIASLPGCLQRLVNLLGVAGRTARLAAYVFVQLVVDADMRKVVIELPEALEKLVGLLSVGGAKGAHEPAARALHSLARTPECRVAIAAAPGCLGKLVGFLSSREKHVQREAEKLLQSLLLEPEVRLAASKVPGMRERLVSLVGRGWGSAPEGAAGVLWQLAAHDAQVRTKAAADAKVVEDVASHPEDASAGLQKVKGEGGDDGAVIRKLTDGEGGDRSAAMQRLAGGEGGSGAGAREEKGFLEALTTFLQAGSKDVRKSIAKALWETGNHAAAVRKAALQVPNLLPALVDLLSEGNAVPVKEAAAGALQSIAQDAEARSAVAGTPGCLQQLGELLESSEGRVSELAACAVSQLAADEKWRKTVVELPGAVEKLVDLLNAEVPAGPHKHAANALRSLVWDGECRLVLAAMPQCLAKLVSLLGAEKEHVQSEAAQVLFGLTIVPEPRAVVWKLSGILERLVSLLGSSSTAVQAWAARVLQNLALDDESRREIARAPGCLDKLFALLESKCLRAAKQSVMALWNLMGDDEEEDDETRALVFGKPGLLGKVLAGEDPEYPTWLLIDLAEDAGIRAEIAVLPGALQKLVELLTQPFLREVALEALKKFAADAELGKAIAAMPDCVPRLQTLAGLPETEIHKEEDPGLRKGAAKVLKLLGVEAVAPSGGAAAGTKGAESVEGASPSAERAGCGEGEGSGAREGNGEKSGSEERAGSAEKAESGAGTAEKAGSAEEVGSAERAGARRRSRSNFIEWLGGRTGAAKVVSPRPFIPHLR</sequence>
<dbReference type="InterPro" id="IPR016024">
    <property type="entry name" value="ARM-type_fold"/>
</dbReference>
<feature type="compositionally biased region" description="Gly residues" evidence="3">
    <location>
        <begin position="1336"/>
        <end position="1346"/>
    </location>
</feature>
<dbReference type="STRING" id="105231.A0A1Y1IFS2"/>
<dbReference type="OMA" id="RIIMVES"/>
<evidence type="ECO:0000313" key="4">
    <source>
        <dbReference type="EMBL" id="GAQ88339.1"/>
    </source>
</evidence>
<dbReference type="PANTHER" id="PTHR46043:SF13">
    <property type="entry name" value="ARM REPEAT SUPERFAMILY PROTEIN"/>
    <property type="match status" value="1"/>
</dbReference>
<accession>A0A1Y1IFS2</accession>
<evidence type="ECO:0000313" key="5">
    <source>
        <dbReference type="Proteomes" id="UP000054558"/>
    </source>
</evidence>
<feature type="repeat" description="ARM" evidence="2">
    <location>
        <begin position="933"/>
        <end position="976"/>
    </location>
</feature>
<feature type="compositionally biased region" description="Low complexity" evidence="3">
    <location>
        <begin position="1366"/>
        <end position="1385"/>
    </location>
</feature>
<dbReference type="PROSITE" id="PS50176">
    <property type="entry name" value="ARM_REPEAT"/>
    <property type="match status" value="4"/>
</dbReference>
<dbReference type="Proteomes" id="UP000054558">
    <property type="component" value="Unassembled WGS sequence"/>
</dbReference>
<proteinExistence type="predicted"/>
<organism evidence="4 5">
    <name type="scientific">Klebsormidium nitens</name>
    <name type="common">Green alga</name>
    <name type="synonym">Ulothrix nitens</name>
    <dbReference type="NCBI Taxonomy" id="105231"/>
    <lineage>
        <taxon>Eukaryota</taxon>
        <taxon>Viridiplantae</taxon>
        <taxon>Streptophyta</taxon>
        <taxon>Klebsormidiophyceae</taxon>
        <taxon>Klebsormidiales</taxon>
        <taxon>Klebsormidiaceae</taxon>
        <taxon>Klebsormidium</taxon>
    </lineage>
</organism>
<evidence type="ECO:0000256" key="1">
    <source>
        <dbReference type="PROSITE-ProRule" id="PRU00103"/>
    </source>
</evidence>
<dbReference type="EMBL" id="DF237368">
    <property type="protein sequence ID" value="GAQ88339.1"/>
    <property type="molecule type" value="Genomic_DNA"/>
</dbReference>
<dbReference type="PANTHER" id="PTHR46043">
    <property type="entry name" value="ARM REPEAT SUPERFAMILY PROTEIN"/>
    <property type="match status" value="1"/>
</dbReference>
<evidence type="ECO:0000256" key="3">
    <source>
        <dbReference type="SAM" id="MobiDB-lite"/>
    </source>
</evidence>
<feature type="compositionally biased region" description="Basic and acidic residues" evidence="3">
    <location>
        <begin position="1347"/>
        <end position="1365"/>
    </location>
</feature>
<dbReference type="InterPro" id="IPR000225">
    <property type="entry name" value="Armadillo"/>
</dbReference>
<protein>
    <submittedName>
        <fullName evidence="4">Uncharacterized protein</fullName>
    </submittedName>
</protein>